<keyword evidence="11" id="KW-1185">Reference proteome</keyword>
<proteinExistence type="inferred from homology"/>
<comment type="function">
    <text evidence="8">Transfers the 4'-phosphopantetheine moiety from coenzyme A to a Ser of acyl-carrier-protein.</text>
</comment>
<dbReference type="NCBIfam" id="TIGR00516">
    <property type="entry name" value="acpS"/>
    <property type="match status" value="1"/>
</dbReference>
<dbReference type="NCBIfam" id="TIGR00556">
    <property type="entry name" value="pantethn_trn"/>
    <property type="match status" value="1"/>
</dbReference>
<evidence type="ECO:0000313" key="11">
    <source>
        <dbReference type="Proteomes" id="UP000309454"/>
    </source>
</evidence>
<dbReference type="OrthoDB" id="517356at2"/>
<dbReference type="RefSeq" id="WP_136845231.1">
    <property type="nucleotide sequence ID" value="NZ_CANPEU010000006.1"/>
</dbReference>
<dbReference type="Proteomes" id="UP000309454">
    <property type="component" value="Unassembled WGS sequence"/>
</dbReference>
<keyword evidence="3 8" id="KW-0479">Metal-binding</keyword>
<dbReference type="EC" id="2.7.8.7" evidence="8"/>
<evidence type="ECO:0000256" key="1">
    <source>
        <dbReference type="ARBA" id="ARBA00022516"/>
    </source>
</evidence>
<gene>
    <name evidence="8 10" type="primary">acpS</name>
    <name evidence="10" type="ORF">E5982_01415</name>
</gene>
<keyword evidence="5 8" id="KW-0460">Magnesium</keyword>
<dbReference type="GO" id="GO:0008897">
    <property type="term" value="F:holo-[acyl-carrier-protein] synthase activity"/>
    <property type="evidence" value="ECO:0007669"/>
    <property type="project" value="UniProtKB-UniRule"/>
</dbReference>
<accession>A0A4T9T9N0</accession>
<evidence type="ECO:0000256" key="5">
    <source>
        <dbReference type="ARBA" id="ARBA00022842"/>
    </source>
</evidence>
<dbReference type="InterPro" id="IPR004568">
    <property type="entry name" value="Ppantetheine-prot_Trfase_dom"/>
</dbReference>
<dbReference type="SUPFAM" id="SSF56214">
    <property type="entry name" value="4'-phosphopantetheinyl transferase"/>
    <property type="match status" value="1"/>
</dbReference>
<keyword evidence="4 8" id="KW-0276">Fatty acid metabolism</keyword>
<dbReference type="Pfam" id="PF01648">
    <property type="entry name" value="ACPS"/>
    <property type="match status" value="1"/>
</dbReference>
<dbReference type="InterPro" id="IPR037143">
    <property type="entry name" value="4-PPantetheinyl_Trfase_dom_sf"/>
</dbReference>
<name>A0A4T9T9N0_9ACTN</name>
<keyword evidence="1 8" id="KW-0444">Lipid biosynthesis</keyword>
<dbReference type="GO" id="GO:0005737">
    <property type="term" value="C:cytoplasm"/>
    <property type="evidence" value="ECO:0007669"/>
    <property type="project" value="UniProtKB-SubCell"/>
</dbReference>
<keyword evidence="6 8" id="KW-0443">Lipid metabolism</keyword>
<keyword evidence="8" id="KW-0963">Cytoplasm</keyword>
<dbReference type="InterPro" id="IPR002582">
    <property type="entry name" value="ACPS"/>
</dbReference>
<organism evidence="10 11">
    <name type="scientific">Parvibacter caecicola</name>
    <dbReference type="NCBI Taxonomy" id="747645"/>
    <lineage>
        <taxon>Bacteria</taxon>
        <taxon>Bacillati</taxon>
        <taxon>Actinomycetota</taxon>
        <taxon>Coriobacteriia</taxon>
        <taxon>Coriobacteriales</taxon>
        <taxon>Coriobacteriaceae</taxon>
        <taxon>Parvibacter</taxon>
    </lineage>
</organism>
<comment type="cofactor">
    <cofactor evidence="8">
        <name>Mg(2+)</name>
        <dbReference type="ChEBI" id="CHEBI:18420"/>
    </cofactor>
</comment>
<keyword evidence="7 8" id="KW-0275">Fatty acid biosynthesis</keyword>
<evidence type="ECO:0000259" key="9">
    <source>
        <dbReference type="Pfam" id="PF01648"/>
    </source>
</evidence>
<comment type="caution">
    <text evidence="10">The sequence shown here is derived from an EMBL/GenBank/DDBJ whole genome shotgun (WGS) entry which is preliminary data.</text>
</comment>
<dbReference type="Gene3D" id="3.90.470.20">
    <property type="entry name" value="4'-phosphopantetheinyl transferase domain"/>
    <property type="match status" value="1"/>
</dbReference>
<dbReference type="HAMAP" id="MF_00101">
    <property type="entry name" value="AcpS"/>
    <property type="match status" value="1"/>
</dbReference>
<dbReference type="AlphaFoldDB" id="A0A4T9T9N0"/>
<protein>
    <recommendedName>
        <fullName evidence="8">Holo-[acyl-carrier-protein] synthase</fullName>
        <shortName evidence="8">Holo-ACP synthase</shortName>
        <ecNumber evidence="8">2.7.8.7</ecNumber>
    </recommendedName>
    <alternativeName>
        <fullName evidence="8">4'-phosphopantetheinyl transferase AcpS</fullName>
    </alternativeName>
</protein>
<evidence type="ECO:0000256" key="2">
    <source>
        <dbReference type="ARBA" id="ARBA00022679"/>
    </source>
</evidence>
<feature type="binding site" evidence="8">
    <location>
        <position position="28"/>
    </location>
    <ligand>
        <name>Mg(2+)</name>
        <dbReference type="ChEBI" id="CHEBI:18420"/>
    </ligand>
</feature>
<evidence type="ECO:0000256" key="3">
    <source>
        <dbReference type="ARBA" id="ARBA00022723"/>
    </source>
</evidence>
<evidence type="ECO:0000313" key="10">
    <source>
        <dbReference type="EMBL" id="TJW12289.1"/>
    </source>
</evidence>
<evidence type="ECO:0000256" key="7">
    <source>
        <dbReference type="ARBA" id="ARBA00023160"/>
    </source>
</evidence>
<evidence type="ECO:0000256" key="6">
    <source>
        <dbReference type="ARBA" id="ARBA00023098"/>
    </source>
</evidence>
<dbReference type="GO" id="GO:0006633">
    <property type="term" value="P:fatty acid biosynthetic process"/>
    <property type="evidence" value="ECO:0007669"/>
    <property type="project" value="UniProtKB-UniRule"/>
</dbReference>
<reference evidence="10 11" key="1">
    <citation type="submission" date="2019-04" db="EMBL/GenBank/DDBJ databases">
        <title>Microbes associate with the intestines of laboratory mice.</title>
        <authorList>
            <person name="Navarre W."/>
            <person name="Wong E."/>
            <person name="Huang K.C."/>
            <person name="Tropini C."/>
            <person name="Ng K."/>
            <person name="Yu B."/>
        </authorList>
    </citation>
    <scope>NUCLEOTIDE SEQUENCE [LARGE SCALE GENOMIC DNA]</scope>
    <source>
        <strain evidence="10 11">NM48_B13</strain>
    </source>
</reference>
<evidence type="ECO:0000256" key="8">
    <source>
        <dbReference type="HAMAP-Rule" id="MF_00101"/>
    </source>
</evidence>
<comment type="catalytic activity">
    <reaction evidence="8">
        <text>apo-[ACP] + CoA = holo-[ACP] + adenosine 3',5'-bisphosphate + H(+)</text>
        <dbReference type="Rhea" id="RHEA:12068"/>
        <dbReference type="Rhea" id="RHEA-COMP:9685"/>
        <dbReference type="Rhea" id="RHEA-COMP:9690"/>
        <dbReference type="ChEBI" id="CHEBI:15378"/>
        <dbReference type="ChEBI" id="CHEBI:29999"/>
        <dbReference type="ChEBI" id="CHEBI:57287"/>
        <dbReference type="ChEBI" id="CHEBI:58343"/>
        <dbReference type="ChEBI" id="CHEBI:64479"/>
        <dbReference type="EC" id="2.7.8.7"/>
    </reaction>
</comment>
<comment type="subcellular location">
    <subcellularLocation>
        <location evidence="8">Cytoplasm</location>
    </subcellularLocation>
</comment>
<evidence type="ECO:0000256" key="4">
    <source>
        <dbReference type="ARBA" id="ARBA00022832"/>
    </source>
</evidence>
<dbReference type="GO" id="GO:0000287">
    <property type="term" value="F:magnesium ion binding"/>
    <property type="evidence" value="ECO:0007669"/>
    <property type="project" value="UniProtKB-UniRule"/>
</dbReference>
<dbReference type="EMBL" id="SSTM01000001">
    <property type="protein sequence ID" value="TJW12289.1"/>
    <property type="molecule type" value="Genomic_DNA"/>
</dbReference>
<feature type="binding site" evidence="8">
    <location>
        <position position="76"/>
    </location>
    <ligand>
        <name>Mg(2+)</name>
        <dbReference type="ChEBI" id="CHEBI:18420"/>
    </ligand>
</feature>
<comment type="similarity">
    <text evidence="8">Belongs to the P-Pant transferase superfamily. AcpS family.</text>
</comment>
<dbReference type="InterPro" id="IPR008278">
    <property type="entry name" value="4-PPantetheinyl_Trfase_dom"/>
</dbReference>
<feature type="domain" description="4'-phosphopantetheinyl transferase" evidence="9">
    <location>
        <begin position="24"/>
        <end position="124"/>
    </location>
</feature>
<keyword evidence="2 8" id="KW-0808">Transferase</keyword>
<sequence>MGRKQLEKTLAEAASIKMAPDAVGLGVDVVEVARMEAILKRTPSFAEKVFSPEERAYCDGTSNRAAHYATRFAAKEAVLKALGTGFSEGIAYRDVEVQRNAKGRPVVALHGRAQEIAAQMGVREMPLSISYTHTEGVACALAITEKSVEAQEKRKDPMEELAAQFKEARFFLDEI</sequence>